<gene>
    <name evidence="2" type="ORF">ANCCAN_28398</name>
</gene>
<dbReference type="EMBL" id="JOJR01010047">
    <property type="protein sequence ID" value="RCN25886.1"/>
    <property type="molecule type" value="Genomic_DNA"/>
</dbReference>
<keyword evidence="1" id="KW-0812">Transmembrane</keyword>
<evidence type="ECO:0000313" key="3">
    <source>
        <dbReference type="Proteomes" id="UP000252519"/>
    </source>
</evidence>
<accession>A0A368F1B5</accession>
<name>A0A368F1B5_ANCCA</name>
<evidence type="ECO:0000313" key="2">
    <source>
        <dbReference type="EMBL" id="RCN25886.1"/>
    </source>
</evidence>
<sequence length="122" mass="14096">MMETPPLVLALLHWLCGVLITATLLTTSFDIKYDTKEYLNLVVPVTTLSTSLLYEWRDLNPIMYGFLSCVLPWTCLFFNEDIQKKLPRMLMCRRRGLVKRMIPNLMPLQNSSVLLASRASAW</sequence>
<proteinExistence type="predicted"/>
<dbReference type="Proteomes" id="UP000252519">
    <property type="component" value="Unassembled WGS sequence"/>
</dbReference>
<protein>
    <submittedName>
        <fullName evidence="2">Uncharacterized protein</fullName>
    </submittedName>
</protein>
<dbReference type="InterPro" id="IPR019426">
    <property type="entry name" value="7TM_GPCR_serpentine_rcpt_Srv"/>
</dbReference>
<keyword evidence="1" id="KW-0472">Membrane</keyword>
<feature type="transmembrane region" description="Helical" evidence="1">
    <location>
        <begin position="62"/>
        <end position="79"/>
    </location>
</feature>
<evidence type="ECO:0000256" key="1">
    <source>
        <dbReference type="SAM" id="Phobius"/>
    </source>
</evidence>
<comment type="caution">
    <text evidence="2">The sequence shown here is derived from an EMBL/GenBank/DDBJ whole genome shotgun (WGS) entry which is preliminary data.</text>
</comment>
<reference evidence="2 3" key="1">
    <citation type="submission" date="2014-10" db="EMBL/GenBank/DDBJ databases">
        <title>Draft genome of the hookworm Ancylostoma caninum.</title>
        <authorList>
            <person name="Mitreva M."/>
        </authorList>
    </citation>
    <scope>NUCLEOTIDE SEQUENCE [LARGE SCALE GENOMIC DNA]</scope>
    <source>
        <strain evidence="2 3">Baltimore</strain>
    </source>
</reference>
<keyword evidence="1" id="KW-1133">Transmembrane helix</keyword>
<keyword evidence="3" id="KW-1185">Reference proteome</keyword>
<feature type="transmembrane region" description="Helical" evidence="1">
    <location>
        <begin position="6"/>
        <end position="26"/>
    </location>
</feature>
<dbReference type="AlphaFoldDB" id="A0A368F1B5"/>
<dbReference type="Pfam" id="PF10323">
    <property type="entry name" value="7TM_GPCR_Srv"/>
    <property type="match status" value="1"/>
</dbReference>
<dbReference type="OrthoDB" id="5848887at2759"/>
<organism evidence="2 3">
    <name type="scientific">Ancylostoma caninum</name>
    <name type="common">Dog hookworm</name>
    <dbReference type="NCBI Taxonomy" id="29170"/>
    <lineage>
        <taxon>Eukaryota</taxon>
        <taxon>Metazoa</taxon>
        <taxon>Ecdysozoa</taxon>
        <taxon>Nematoda</taxon>
        <taxon>Chromadorea</taxon>
        <taxon>Rhabditida</taxon>
        <taxon>Rhabditina</taxon>
        <taxon>Rhabditomorpha</taxon>
        <taxon>Strongyloidea</taxon>
        <taxon>Ancylostomatidae</taxon>
        <taxon>Ancylostomatinae</taxon>
        <taxon>Ancylostoma</taxon>
    </lineage>
</organism>